<gene>
    <name evidence="3" type="ORF">ETD85_32195</name>
</gene>
<reference evidence="3 4" key="1">
    <citation type="submission" date="2019-05" db="EMBL/GenBank/DDBJ databases">
        <title>Draft genome sequence of Nonomuraea zeae DSM 100528.</title>
        <authorList>
            <person name="Saricaoglu S."/>
            <person name="Isik K."/>
        </authorList>
    </citation>
    <scope>NUCLEOTIDE SEQUENCE [LARGE SCALE GENOMIC DNA]</scope>
    <source>
        <strain evidence="3 4">DSM 100528</strain>
    </source>
</reference>
<accession>A0A5S4G998</accession>
<evidence type="ECO:0000259" key="2">
    <source>
        <dbReference type="Pfam" id="PF26366"/>
    </source>
</evidence>
<dbReference type="OrthoDB" id="3510378at2"/>
<evidence type="ECO:0000313" key="3">
    <source>
        <dbReference type="EMBL" id="TMR29513.1"/>
    </source>
</evidence>
<dbReference type="EMBL" id="VCKX01000118">
    <property type="protein sequence ID" value="TMR29513.1"/>
    <property type="molecule type" value="Genomic_DNA"/>
</dbReference>
<dbReference type="RefSeq" id="WP_138693576.1">
    <property type="nucleotide sequence ID" value="NZ_JBHSAZ010000096.1"/>
</dbReference>
<sequence length="306" mass="33031">MKEAPSPAASSTPKPSAPVTAQETAAVFKDYAERNNAANAALSDKLLAGYEGGSSLAIDKASYASTRKLGGNDDYVPFGYDRPAFHVPAARERWFLTTAYWKGKTETAKEPTYLIFARDGEFWRQMYAPDTYASVDLPEIRTDASGAAAEVGQEDATGLLMSPAAFAEGYAAHLVGQGTPAEKTRFAADKLTTGAASNRRKMDKYARLAEIAHPAAAYPSYALRTADGGALAFTTIERSKRYNVRPGPERNYVFQKDNGLLPGKYYTYMEMEELIQVVAHIPPKSAEPGQIQVLGAYSGIISGSGR</sequence>
<evidence type="ECO:0000256" key="1">
    <source>
        <dbReference type="SAM" id="MobiDB-lite"/>
    </source>
</evidence>
<dbReference type="AlphaFoldDB" id="A0A5S4G998"/>
<evidence type="ECO:0000313" key="4">
    <source>
        <dbReference type="Proteomes" id="UP000306628"/>
    </source>
</evidence>
<dbReference type="InterPro" id="IPR058407">
    <property type="entry name" value="DUF8094"/>
</dbReference>
<feature type="domain" description="DUF8094" evidence="2">
    <location>
        <begin position="19"/>
        <end position="301"/>
    </location>
</feature>
<proteinExistence type="predicted"/>
<organism evidence="3 4">
    <name type="scientific">Nonomuraea zeae</name>
    <dbReference type="NCBI Taxonomy" id="1642303"/>
    <lineage>
        <taxon>Bacteria</taxon>
        <taxon>Bacillati</taxon>
        <taxon>Actinomycetota</taxon>
        <taxon>Actinomycetes</taxon>
        <taxon>Streptosporangiales</taxon>
        <taxon>Streptosporangiaceae</taxon>
        <taxon>Nonomuraea</taxon>
    </lineage>
</organism>
<name>A0A5S4G998_9ACTN</name>
<protein>
    <recommendedName>
        <fullName evidence="2">DUF8094 domain-containing protein</fullName>
    </recommendedName>
</protein>
<feature type="region of interest" description="Disordered" evidence="1">
    <location>
        <begin position="1"/>
        <end position="21"/>
    </location>
</feature>
<dbReference type="Pfam" id="PF26366">
    <property type="entry name" value="DUF8094"/>
    <property type="match status" value="1"/>
</dbReference>
<comment type="caution">
    <text evidence="3">The sequence shown here is derived from an EMBL/GenBank/DDBJ whole genome shotgun (WGS) entry which is preliminary data.</text>
</comment>
<keyword evidence="4" id="KW-1185">Reference proteome</keyword>
<dbReference type="Proteomes" id="UP000306628">
    <property type="component" value="Unassembled WGS sequence"/>
</dbReference>